<name>A0A506PQG6_9FLAO</name>
<reference evidence="7 8" key="1">
    <citation type="submission" date="2019-06" db="EMBL/GenBank/DDBJ databases">
        <title>Flavobacteriaceae Paucihalobacterium erythroidium CWB-1, complete genome.</title>
        <authorList>
            <person name="Wu S."/>
        </authorList>
    </citation>
    <scope>NUCLEOTIDE SEQUENCE [LARGE SCALE GENOMIC DNA]</scope>
    <source>
        <strain evidence="7 8">CWB-1</strain>
    </source>
</reference>
<dbReference type="OrthoDB" id="5485925at2"/>
<evidence type="ECO:0000313" key="8">
    <source>
        <dbReference type="Proteomes" id="UP000317332"/>
    </source>
</evidence>
<dbReference type="Pfam" id="PF18962">
    <property type="entry name" value="Por_Secre_tail"/>
    <property type="match status" value="1"/>
</dbReference>
<gene>
    <name evidence="7" type="ORF">FJ651_00795</name>
</gene>
<keyword evidence="8" id="KW-1185">Reference proteome</keyword>
<dbReference type="PANTHER" id="PTHR33607">
    <property type="entry name" value="ENDONUCLEASE-1"/>
    <property type="match status" value="1"/>
</dbReference>
<evidence type="ECO:0000256" key="1">
    <source>
        <dbReference type="ARBA" id="ARBA00006429"/>
    </source>
</evidence>
<organism evidence="7 8">
    <name type="scientific">Paucihalobacter ruber</name>
    <dbReference type="NCBI Taxonomy" id="2567861"/>
    <lineage>
        <taxon>Bacteria</taxon>
        <taxon>Pseudomonadati</taxon>
        <taxon>Bacteroidota</taxon>
        <taxon>Flavobacteriia</taxon>
        <taxon>Flavobacteriales</taxon>
        <taxon>Flavobacteriaceae</taxon>
        <taxon>Paucihalobacter</taxon>
    </lineage>
</organism>
<dbReference type="Gene3D" id="2.60.40.2030">
    <property type="match status" value="1"/>
</dbReference>
<protein>
    <submittedName>
        <fullName evidence="7">T9SS type A sorting domain-containing protein</fullName>
    </submittedName>
</protein>
<evidence type="ECO:0000256" key="4">
    <source>
        <dbReference type="ARBA" id="ARBA00022801"/>
    </source>
</evidence>
<evidence type="ECO:0000313" key="7">
    <source>
        <dbReference type="EMBL" id="TPV35487.1"/>
    </source>
</evidence>
<dbReference type="PANTHER" id="PTHR33607:SF2">
    <property type="entry name" value="ENDONUCLEASE-1"/>
    <property type="match status" value="1"/>
</dbReference>
<keyword evidence="4" id="KW-0378">Hydrolase</keyword>
<feature type="signal peptide" evidence="5">
    <location>
        <begin position="1"/>
        <end position="18"/>
    </location>
</feature>
<dbReference type="SUPFAM" id="SSF54060">
    <property type="entry name" value="His-Me finger endonucleases"/>
    <property type="match status" value="1"/>
</dbReference>
<keyword evidence="3 5" id="KW-0732">Signal</keyword>
<dbReference type="Pfam" id="PF04231">
    <property type="entry name" value="Endonuclease_1"/>
    <property type="match status" value="2"/>
</dbReference>
<dbReference type="InterPro" id="IPR038081">
    <property type="entry name" value="CalX-like_sf"/>
</dbReference>
<dbReference type="GO" id="GO:0004518">
    <property type="term" value="F:nuclease activity"/>
    <property type="evidence" value="ECO:0007669"/>
    <property type="project" value="UniProtKB-KW"/>
</dbReference>
<dbReference type="Proteomes" id="UP000317332">
    <property type="component" value="Unassembled WGS sequence"/>
</dbReference>
<feature type="domain" description="Secretion system C-terminal sorting" evidence="6">
    <location>
        <begin position="584"/>
        <end position="651"/>
    </location>
</feature>
<proteinExistence type="inferred from homology"/>
<sequence>MKYLLSCAAFFLGSFMFAQVLVINELDSDTPGVDDKEFLELKSETPNFPLDGYIVVFFNGSSSGGNRSYLALDLAGYVTDGNGLLLIGSTTVVPFPQYIIPVSVIQNGEDAVAIYQASIDDFPGETLATQENLVDALVYGTNDPIATGLLELLGLDEQINEGPNNNTNSIQRFVDGEGNVFYEATTPTPRQNNDGSGIVFNGISISVPQTTYNEGDTFDITFTADFPVSEDFTFEFSLNNQGFNESDFTGNTTLTIPNGQTTVSSTITIIDDDLDEGDEVALIRFLNLQEPYIPNNGAIEVRIVDNDFTVAPWGTPINPTYGIVESAQPEGYYESLNGLAGEDLRQALKDIIADQNTVRIHSYADVIDILKAADQNPLNSNEVWLVYTEQGKPKLDFQTGSSGVGKWNREHTFPRSLGGFNSIEDDEIADGIEFFWMTNADSLRHGNSDAHALRAVDAAENSSRGNQHYGQYNGPSGTLGGFKGDVARGVLYLEIRYNGLTIENGFPSVVGQMGDLQTILTWHRNDAPDDFEMNRNNIVYEWQRNRNPFIDLPELVEYIWGNKVGEVWNQELSISDSSFSTLNIYPNPAKDYLEIKGITAETEITVLTLEGRQLKTEQISNDSTINLDLSSGMYLIRLSSQGSSVIKKILIQ</sequence>
<evidence type="ECO:0000256" key="3">
    <source>
        <dbReference type="ARBA" id="ARBA00022729"/>
    </source>
</evidence>
<accession>A0A506PQG6</accession>
<evidence type="ECO:0000256" key="5">
    <source>
        <dbReference type="SAM" id="SignalP"/>
    </source>
</evidence>
<dbReference type="InterPro" id="IPR026444">
    <property type="entry name" value="Secre_tail"/>
</dbReference>
<dbReference type="InterPro" id="IPR007346">
    <property type="entry name" value="Endonuclease-I"/>
</dbReference>
<dbReference type="InterPro" id="IPR044925">
    <property type="entry name" value="His-Me_finger_sf"/>
</dbReference>
<dbReference type="AlphaFoldDB" id="A0A506PQG6"/>
<keyword evidence="2" id="KW-0540">Nuclease</keyword>
<feature type="chain" id="PRO_5021368044" evidence="5">
    <location>
        <begin position="19"/>
        <end position="652"/>
    </location>
</feature>
<evidence type="ECO:0000259" key="6">
    <source>
        <dbReference type="Pfam" id="PF18962"/>
    </source>
</evidence>
<dbReference type="NCBIfam" id="TIGR04183">
    <property type="entry name" value="Por_Secre_tail"/>
    <property type="match status" value="1"/>
</dbReference>
<dbReference type="SUPFAM" id="SSF141072">
    <property type="entry name" value="CalX-like"/>
    <property type="match status" value="1"/>
</dbReference>
<comment type="caution">
    <text evidence="7">The sequence shown here is derived from an EMBL/GenBank/DDBJ whole genome shotgun (WGS) entry which is preliminary data.</text>
</comment>
<dbReference type="RefSeq" id="WP_140988497.1">
    <property type="nucleotide sequence ID" value="NZ_VHIQ01000001.1"/>
</dbReference>
<evidence type="ECO:0000256" key="2">
    <source>
        <dbReference type="ARBA" id="ARBA00022722"/>
    </source>
</evidence>
<dbReference type="EMBL" id="VHIQ01000001">
    <property type="protein sequence ID" value="TPV35487.1"/>
    <property type="molecule type" value="Genomic_DNA"/>
</dbReference>
<comment type="similarity">
    <text evidence="1">Belongs to the EndA/NucM nuclease family.</text>
</comment>
<dbReference type="GO" id="GO:0016787">
    <property type="term" value="F:hydrolase activity"/>
    <property type="evidence" value="ECO:0007669"/>
    <property type="project" value="UniProtKB-KW"/>
</dbReference>